<dbReference type="AlphaFoldDB" id="A0A4Y2S0R2"/>
<evidence type="ECO:0000313" key="1">
    <source>
        <dbReference type="EMBL" id="GBN81571.1"/>
    </source>
</evidence>
<name>A0A4Y2S0R2_ARAVE</name>
<keyword evidence="2" id="KW-1185">Reference proteome</keyword>
<proteinExistence type="predicted"/>
<gene>
    <name evidence="1" type="ORF">AVEN_263557_1</name>
</gene>
<protein>
    <submittedName>
        <fullName evidence="1">Uncharacterized protein</fullName>
    </submittedName>
</protein>
<dbReference type="Proteomes" id="UP000499080">
    <property type="component" value="Unassembled WGS sequence"/>
</dbReference>
<dbReference type="EMBL" id="BGPR01019308">
    <property type="protein sequence ID" value="GBN81571.1"/>
    <property type="molecule type" value="Genomic_DNA"/>
</dbReference>
<evidence type="ECO:0000313" key="2">
    <source>
        <dbReference type="Proteomes" id="UP000499080"/>
    </source>
</evidence>
<sequence>MASASQLSTNTQKFTIISSSGLAIKKIPQDWGWERTNSGSNLSNSAPDYILYLARYPARCRNAAVGRGLRRPSPFSVDRFGGYLQSDCASLMGNPDP</sequence>
<organism evidence="1 2">
    <name type="scientific">Araneus ventricosus</name>
    <name type="common">Orbweaver spider</name>
    <name type="synonym">Epeira ventricosa</name>
    <dbReference type="NCBI Taxonomy" id="182803"/>
    <lineage>
        <taxon>Eukaryota</taxon>
        <taxon>Metazoa</taxon>
        <taxon>Ecdysozoa</taxon>
        <taxon>Arthropoda</taxon>
        <taxon>Chelicerata</taxon>
        <taxon>Arachnida</taxon>
        <taxon>Araneae</taxon>
        <taxon>Araneomorphae</taxon>
        <taxon>Entelegynae</taxon>
        <taxon>Araneoidea</taxon>
        <taxon>Araneidae</taxon>
        <taxon>Araneus</taxon>
    </lineage>
</organism>
<reference evidence="1 2" key="1">
    <citation type="journal article" date="2019" name="Sci. Rep.">
        <title>Orb-weaving spider Araneus ventricosus genome elucidates the spidroin gene catalogue.</title>
        <authorList>
            <person name="Kono N."/>
            <person name="Nakamura H."/>
            <person name="Ohtoshi R."/>
            <person name="Moran D.A.P."/>
            <person name="Shinohara A."/>
            <person name="Yoshida Y."/>
            <person name="Fujiwara M."/>
            <person name="Mori M."/>
            <person name="Tomita M."/>
            <person name="Arakawa K."/>
        </authorList>
    </citation>
    <scope>NUCLEOTIDE SEQUENCE [LARGE SCALE GENOMIC DNA]</scope>
</reference>
<accession>A0A4Y2S0R2</accession>
<comment type="caution">
    <text evidence="1">The sequence shown here is derived from an EMBL/GenBank/DDBJ whole genome shotgun (WGS) entry which is preliminary data.</text>
</comment>